<reference evidence="10" key="1">
    <citation type="submission" date="2019-12" db="EMBL/GenBank/DDBJ databases">
        <title>Genome sequencing and annotation of Brassica cretica.</title>
        <authorList>
            <person name="Studholme D.J."/>
            <person name="Sarris P."/>
        </authorList>
    </citation>
    <scope>NUCLEOTIDE SEQUENCE</scope>
    <source>
        <strain evidence="10">PFS-109/04</strain>
        <tissue evidence="10">Leaf</tissue>
    </source>
</reference>
<dbReference type="CDD" id="cd04660">
    <property type="entry name" value="nsLTP_like"/>
    <property type="match status" value="1"/>
</dbReference>
<dbReference type="InterPro" id="IPR005828">
    <property type="entry name" value="MFS_sugar_transport-like"/>
</dbReference>
<evidence type="ECO:0000259" key="9">
    <source>
        <dbReference type="PROSITE" id="PS50850"/>
    </source>
</evidence>
<keyword evidence="5 7" id="KW-0472">Membrane</keyword>
<evidence type="ECO:0000256" key="7">
    <source>
        <dbReference type="SAM" id="Phobius"/>
    </source>
</evidence>
<accession>A0A8S9SJW6</accession>
<feature type="region of interest" description="Disordered" evidence="6">
    <location>
        <begin position="362"/>
        <end position="390"/>
    </location>
</feature>
<keyword evidence="3 7" id="KW-0812">Transmembrane</keyword>
<dbReference type="Gene3D" id="1.10.110.10">
    <property type="entry name" value="Plant lipid-transfer and hydrophobic proteins"/>
    <property type="match status" value="1"/>
</dbReference>
<evidence type="ECO:0000256" key="2">
    <source>
        <dbReference type="ARBA" id="ARBA00022448"/>
    </source>
</evidence>
<dbReference type="PANTHER" id="PTHR48020:SF49">
    <property type="entry name" value="SUGAR TRANSPORTER"/>
    <property type="match status" value="1"/>
</dbReference>
<dbReference type="InterPro" id="IPR050814">
    <property type="entry name" value="Myo-inositol_Transporter"/>
</dbReference>
<dbReference type="InterPro" id="IPR003663">
    <property type="entry name" value="Sugar/inositol_transpt"/>
</dbReference>
<evidence type="ECO:0000256" key="5">
    <source>
        <dbReference type="ARBA" id="ARBA00023136"/>
    </source>
</evidence>
<dbReference type="PANTHER" id="PTHR48020">
    <property type="entry name" value="PROTON MYO-INOSITOL COTRANSPORTER"/>
    <property type="match status" value="1"/>
</dbReference>
<dbReference type="Pfam" id="PF14368">
    <property type="entry name" value="LTP_2"/>
    <property type="match status" value="1"/>
</dbReference>
<evidence type="ECO:0000256" key="1">
    <source>
        <dbReference type="ARBA" id="ARBA00004141"/>
    </source>
</evidence>
<evidence type="ECO:0000256" key="4">
    <source>
        <dbReference type="ARBA" id="ARBA00022989"/>
    </source>
</evidence>
<dbReference type="Pfam" id="PF00083">
    <property type="entry name" value="Sugar_tr"/>
    <property type="match status" value="1"/>
</dbReference>
<dbReference type="PRINTS" id="PR00171">
    <property type="entry name" value="SUGRTRNSPORT"/>
</dbReference>
<evidence type="ECO:0000313" key="10">
    <source>
        <dbReference type="EMBL" id="KAF3601726.1"/>
    </source>
</evidence>
<feature type="chain" id="PRO_5035820585" description="Major facilitator superfamily (MFS) profile domain-containing protein" evidence="8">
    <location>
        <begin position="24"/>
        <end position="390"/>
    </location>
</feature>
<feature type="transmembrane region" description="Helical" evidence="7">
    <location>
        <begin position="297"/>
        <end position="316"/>
    </location>
</feature>
<dbReference type="InterPro" id="IPR044741">
    <property type="entry name" value="NsLTP-like"/>
</dbReference>
<keyword evidence="8" id="KW-0732">Signal</keyword>
<feature type="signal peptide" evidence="8">
    <location>
        <begin position="1"/>
        <end position="23"/>
    </location>
</feature>
<dbReference type="GO" id="GO:0016020">
    <property type="term" value="C:membrane"/>
    <property type="evidence" value="ECO:0007669"/>
    <property type="project" value="UniProtKB-SubCell"/>
</dbReference>
<dbReference type="AlphaFoldDB" id="A0A8S9SJW6"/>
<proteinExistence type="predicted"/>
<dbReference type="SUPFAM" id="SSF103473">
    <property type="entry name" value="MFS general substrate transporter"/>
    <property type="match status" value="1"/>
</dbReference>
<dbReference type="InterPro" id="IPR036259">
    <property type="entry name" value="MFS_trans_sf"/>
</dbReference>
<keyword evidence="2" id="KW-0813">Transport</keyword>
<protein>
    <recommendedName>
        <fullName evidence="9">Major facilitator superfamily (MFS) profile domain-containing protein</fullName>
    </recommendedName>
</protein>
<evidence type="ECO:0000313" key="11">
    <source>
        <dbReference type="Proteomes" id="UP000712600"/>
    </source>
</evidence>
<feature type="transmembrane region" description="Helical" evidence="7">
    <location>
        <begin position="322"/>
        <end position="341"/>
    </location>
</feature>
<dbReference type="Proteomes" id="UP000712600">
    <property type="component" value="Unassembled WGS sequence"/>
</dbReference>
<dbReference type="EMBL" id="QGKX02000004">
    <property type="protein sequence ID" value="KAF3601726.1"/>
    <property type="molecule type" value="Genomic_DNA"/>
</dbReference>
<gene>
    <name evidence="10" type="ORF">F2Q69_00037963</name>
</gene>
<sequence length="390" mass="42304">MEPNTKLVVITLVLALTLTAASGQPGLCGMSLNGLNACKRYVETTNPSLIATDLKSPCCAALSKANLQCLCTQKTKIPFSVGSTLTSLLNSRTSVVYLRKLAKRGFLLEGCALRFDFLHESIVLVLVSRKTSHGSGVWKELLIRPTPAVRRVMIAAMGIHFFQQATGIDAVVLFSPRIFKTAGLKTDHQQLLATVAVGVVKTSFILVATFLIDRVGRRPLLLTSVGGMILSLAALGTSLTIIDHTEKKVTWALVLSITTVMTYVATFSIGAGPITWVYTSEIFPLRLRSQGSSMAVVVNRVTSGVISMTFLLLSKAMTTGGAFYLFGGIATVAWVFFYTFLPETQGRSLEDMDELFSGFRWRDSKSKPKNNKNSSSNPPQVEIGPNKLRA</sequence>
<feature type="transmembrane region" description="Helical" evidence="7">
    <location>
        <begin position="219"/>
        <end position="239"/>
    </location>
</feature>
<evidence type="ECO:0000256" key="6">
    <source>
        <dbReference type="SAM" id="MobiDB-lite"/>
    </source>
</evidence>
<name>A0A8S9SJW6_BRACR</name>
<dbReference type="SUPFAM" id="SSF47699">
    <property type="entry name" value="Bifunctional inhibitor/lipid-transfer protein/seed storage 2S albumin"/>
    <property type="match status" value="1"/>
</dbReference>
<feature type="domain" description="Major facilitator superfamily (MFS) profile" evidence="9">
    <location>
        <begin position="1"/>
        <end position="345"/>
    </location>
</feature>
<evidence type="ECO:0000256" key="3">
    <source>
        <dbReference type="ARBA" id="ARBA00022692"/>
    </source>
</evidence>
<feature type="transmembrane region" description="Helical" evidence="7">
    <location>
        <begin position="251"/>
        <end position="276"/>
    </location>
</feature>
<comment type="subcellular location">
    <subcellularLocation>
        <location evidence="1">Membrane</location>
        <topology evidence="1">Multi-pass membrane protein</topology>
    </subcellularLocation>
</comment>
<dbReference type="GO" id="GO:0022857">
    <property type="term" value="F:transmembrane transporter activity"/>
    <property type="evidence" value="ECO:0007669"/>
    <property type="project" value="InterPro"/>
</dbReference>
<feature type="transmembrane region" description="Helical" evidence="7">
    <location>
        <begin position="191"/>
        <end position="212"/>
    </location>
</feature>
<dbReference type="InterPro" id="IPR036312">
    <property type="entry name" value="Bifun_inhib/LTP/seed_sf"/>
</dbReference>
<evidence type="ECO:0000256" key="8">
    <source>
        <dbReference type="SAM" id="SignalP"/>
    </source>
</evidence>
<keyword evidence="4 7" id="KW-1133">Transmembrane helix</keyword>
<dbReference type="InterPro" id="IPR020846">
    <property type="entry name" value="MFS_dom"/>
</dbReference>
<dbReference type="Gene3D" id="1.20.1250.20">
    <property type="entry name" value="MFS general substrate transporter like domains"/>
    <property type="match status" value="1"/>
</dbReference>
<comment type="caution">
    <text evidence="10">The sequence shown here is derived from an EMBL/GenBank/DDBJ whole genome shotgun (WGS) entry which is preliminary data.</text>
</comment>
<organism evidence="10 11">
    <name type="scientific">Brassica cretica</name>
    <name type="common">Mustard</name>
    <dbReference type="NCBI Taxonomy" id="69181"/>
    <lineage>
        <taxon>Eukaryota</taxon>
        <taxon>Viridiplantae</taxon>
        <taxon>Streptophyta</taxon>
        <taxon>Embryophyta</taxon>
        <taxon>Tracheophyta</taxon>
        <taxon>Spermatophyta</taxon>
        <taxon>Magnoliopsida</taxon>
        <taxon>eudicotyledons</taxon>
        <taxon>Gunneridae</taxon>
        <taxon>Pentapetalae</taxon>
        <taxon>rosids</taxon>
        <taxon>malvids</taxon>
        <taxon>Brassicales</taxon>
        <taxon>Brassicaceae</taxon>
        <taxon>Brassiceae</taxon>
        <taxon>Brassica</taxon>
    </lineage>
</organism>
<dbReference type="PROSITE" id="PS50850">
    <property type="entry name" value="MFS"/>
    <property type="match status" value="1"/>
</dbReference>
<dbReference type="InterPro" id="IPR016140">
    <property type="entry name" value="Bifunc_inhib/LTP/seed_store"/>
</dbReference>